<name>A0ABW6K280_9BACI</name>
<evidence type="ECO:0000256" key="1">
    <source>
        <dbReference type="SAM" id="Phobius"/>
    </source>
</evidence>
<keyword evidence="1" id="KW-0472">Membrane</keyword>
<gene>
    <name evidence="2" type="ORF">ACFYKT_13815</name>
</gene>
<reference evidence="2 3" key="1">
    <citation type="submission" date="2024-08" db="EMBL/GenBank/DDBJ databases">
        <title>Two novel Cytobacillus novel species.</title>
        <authorList>
            <person name="Liu G."/>
        </authorList>
    </citation>
    <scope>NUCLEOTIDE SEQUENCE [LARGE SCALE GENOMIC DNA]</scope>
    <source>
        <strain evidence="2 3">FJAT-53684</strain>
    </source>
</reference>
<evidence type="ECO:0000313" key="3">
    <source>
        <dbReference type="Proteomes" id="UP001601058"/>
    </source>
</evidence>
<dbReference type="Proteomes" id="UP001601058">
    <property type="component" value="Unassembled WGS sequence"/>
</dbReference>
<keyword evidence="3" id="KW-1185">Reference proteome</keyword>
<comment type="caution">
    <text evidence="2">The sequence shown here is derived from an EMBL/GenBank/DDBJ whole genome shotgun (WGS) entry which is preliminary data.</text>
</comment>
<keyword evidence="1" id="KW-0812">Transmembrane</keyword>
<proteinExistence type="predicted"/>
<feature type="transmembrane region" description="Helical" evidence="1">
    <location>
        <begin position="115"/>
        <end position="133"/>
    </location>
</feature>
<feature type="transmembrane region" description="Helical" evidence="1">
    <location>
        <begin position="80"/>
        <end position="103"/>
    </location>
</feature>
<accession>A0ABW6K280</accession>
<organism evidence="2 3">
    <name type="scientific">Cytobacillus mangrovibacter</name>
    <dbReference type="NCBI Taxonomy" id="3299024"/>
    <lineage>
        <taxon>Bacteria</taxon>
        <taxon>Bacillati</taxon>
        <taxon>Bacillota</taxon>
        <taxon>Bacilli</taxon>
        <taxon>Bacillales</taxon>
        <taxon>Bacillaceae</taxon>
        <taxon>Cytobacillus</taxon>
    </lineage>
</organism>
<evidence type="ECO:0000313" key="2">
    <source>
        <dbReference type="EMBL" id="MFE8697415.1"/>
    </source>
</evidence>
<feature type="transmembrane region" description="Helical" evidence="1">
    <location>
        <begin position="7"/>
        <end position="28"/>
    </location>
</feature>
<keyword evidence="1" id="KW-1133">Transmembrane helix</keyword>
<sequence length="135" mass="15848">MKLKKSLGYFAYTLGFVILLIFISKLQLHFENIFKETFKMYPWVIYMILLNIPIGIYLGIPSFIEQIKKSGRWKMNWGKLVLISLPMLIIAFFWFVPFSYHILEFLINLGLTMDISTQLGAMVAGYFLINSVYKE</sequence>
<evidence type="ECO:0008006" key="4">
    <source>
        <dbReference type="Google" id="ProtNLM"/>
    </source>
</evidence>
<dbReference type="RefSeq" id="WP_389220559.1">
    <property type="nucleotide sequence ID" value="NZ_JBIACJ010000007.1"/>
</dbReference>
<protein>
    <recommendedName>
        <fullName evidence="4">Permease</fullName>
    </recommendedName>
</protein>
<feature type="transmembrane region" description="Helical" evidence="1">
    <location>
        <begin position="40"/>
        <end position="60"/>
    </location>
</feature>
<dbReference type="EMBL" id="JBIACJ010000007">
    <property type="protein sequence ID" value="MFE8697415.1"/>
    <property type="molecule type" value="Genomic_DNA"/>
</dbReference>